<dbReference type="GO" id="GO:0019898">
    <property type="term" value="C:extrinsic component of membrane"/>
    <property type="evidence" value="ECO:0007669"/>
    <property type="project" value="TreeGrafter"/>
</dbReference>
<dbReference type="GO" id="GO:0007411">
    <property type="term" value="P:axon guidance"/>
    <property type="evidence" value="ECO:0007669"/>
    <property type="project" value="TreeGrafter"/>
</dbReference>
<evidence type="ECO:0000313" key="2">
    <source>
        <dbReference type="EMBL" id="KAK9680123.1"/>
    </source>
</evidence>
<evidence type="ECO:0000313" key="3">
    <source>
        <dbReference type="Proteomes" id="UP001458880"/>
    </source>
</evidence>
<dbReference type="PANTHER" id="PTHR22826:SF106">
    <property type="entry name" value="TRIO, ISOFORM A"/>
    <property type="match status" value="1"/>
</dbReference>
<name>A0AAW1HUW0_POPJA</name>
<dbReference type="GO" id="GO:0005085">
    <property type="term" value="F:guanyl-nucleotide exchange factor activity"/>
    <property type="evidence" value="ECO:0007669"/>
    <property type="project" value="UniProtKB-KW"/>
</dbReference>
<dbReference type="EMBL" id="JASPKY010000929">
    <property type="protein sequence ID" value="KAK9680123.1"/>
    <property type="molecule type" value="Genomic_DNA"/>
</dbReference>
<dbReference type="PANTHER" id="PTHR22826">
    <property type="entry name" value="RHO GUANINE EXCHANGE FACTOR-RELATED"/>
    <property type="match status" value="1"/>
</dbReference>
<comment type="caution">
    <text evidence="2">The sequence shown here is derived from an EMBL/GenBank/DDBJ whole genome shotgun (WGS) entry which is preliminary data.</text>
</comment>
<gene>
    <name evidence="2" type="ORF">QE152_g39334</name>
</gene>
<evidence type="ECO:0000256" key="1">
    <source>
        <dbReference type="ARBA" id="ARBA00022658"/>
    </source>
</evidence>
<dbReference type="GO" id="GO:0005737">
    <property type="term" value="C:cytoplasm"/>
    <property type="evidence" value="ECO:0007669"/>
    <property type="project" value="TreeGrafter"/>
</dbReference>
<keyword evidence="3" id="KW-1185">Reference proteome</keyword>
<accession>A0AAW1HUW0</accession>
<organism evidence="2 3">
    <name type="scientific">Popillia japonica</name>
    <name type="common">Japanese beetle</name>
    <dbReference type="NCBI Taxonomy" id="7064"/>
    <lineage>
        <taxon>Eukaryota</taxon>
        <taxon>Metazoa</taxon>
        <taxon>Ecdysozoa</taxon>
        <taxon>Arthropoda</taxon>
        <taxon>Hexapoda</taxon>
        <taxon>Insecta</taxon>
        <taxon>Pterygota</taxon>
        <taxon>Neoptera</taxon>
        <taxon>Endopterygota</taxon>
        <taxon>Coleoptera</taxon>
        <taxon>Polyphaga</taxon>
        <taxon>Scarabaeiformia</taxon>
        <taxon>Scarabaeidae</taxon>
        <taxon>Rutelinae</taxon>
        <taxon>Popillia</taxon>
    </lineage>
</organism>
<dbReference type="AlphaFoldDB" id="A0AAW1HUW0"/>
<dbReference type="Proteomes" id="UP001458880">
    <property type="component" value="Unassembled WGS sequence"/>
</dbReference>
<dbReference type="InterPro" id="IPR051336">
    <property type="entry name" value="RhoGEF_Guanine_NuclExch_SF"/>
</dbReference>
<protein>
    <submittedName>
        <fullName evidence="2">Uncharacterized protein</fullName>
    </submittedName>
</protein>
<sequence>MDGQRALELMPLLQERLVVLTGGRDRRGGPVLSFPASPRRERAKPEDYRRLLQYLMSIPKSILDSSNNLVWKGKSL</sequence>
<reference evidence="2 3" key="1">
    <citation type="journal article" date="2024" name="BMC Genomics">
        <title>De novo assembly and annotation of Popillia japonica's genome with initial clues to its potential as an invasive pest.</title>
        <authorList>
            <person name="Cucini C."/>
            <person name="Boschi S."/>
            <person name="Funari R."/>
            <person name="Cardaioli E."/>
            <person name="Iannotti N."/>
            <person name="Marturano G."/>
            <person name="Paoli F."/>
            <person name="Bruttini M."/>
            <person name="Carapelli A."/>
            <person name="Frati F."/>
            <person name="Nardi F."/>
        </authorList>
    </citation>
    <scope>NUCLEOTIDE SEQUENCE [LARGE SCALE GENOMIC DNA]</scope>
    <source>
        <strain evidence="2">DMR45628</strain>
    </source>
</reference>
<proteinExistence type="predicted"/>
<keyword evidence="1" id="KW-0344">Guanine-nucleotide releasing factor</keyword>